<dbReference type="PANTHER" id="PTHR45907">
    <property type="entry name" value="SERPENTINE RECEPTOR, CLASS J"/>
    <property type="match status" value="1"/>
</dbReference>
<sequence>MEVNMIACLYNEGTEYTVIRSWTATTLWISISMTSICVFLMIACMIMKKLNKVTDKLSRKTSNFQIDLLRALIVQTVIPIFISFLPCVFGFFSPAFNLELGRPINYIEVIAMGAFAFCDPVAIVICLPVFQKRFMCQKKKQSKLDNLPKTVETAVA</sequence>
<keyword evidence="1" id="KW-0472">Membrane</keyword>
<reference evidence="3" key="1">
    <citation type="submission" date="2016-11" db="UniProtKB">
        <authorList>
            <consortium name="WormBaseParasite"/>
        </authorList>
    </citation>
    <scope>IDENTIFICATION</scope>
</reference>
<feature type="transmembrane region" description="Helical" evidence="1">
    <location>
        <begin position="104"/>
        <end position="130"/>
    </location>
</feature>
<dbReference type="WBParaSite" id="Csp11.Scaffold630.g21647.t1">
    <property type="protein sequence ID" value="Csp11.Scaffold630.g21647.t1"/>
    <property type="gene ID" value="Csp11.Scaffold630.g21647"/>
</dbReference>
<dbReference type="Proteomes" id="UP000095282">
    <property type="component" value="Unplaced"/>
</dbReference>
<dbReference type="PANTHER" id="PTHR45907:SF12">
    <property type="entry name" value="SERPENTINE RECEPTOR, CLASS J"/>
    <property type="match status" value="1"/>
</dbReference>
<name>A0A1I7V259_9PELO</name>
<evidence type="ECO:0000313" key="3">
    <source>
        <dbReference type="WBParaSite" id="Csp11.Scaffold630.g21647.t1"/>
    </source>
</evidence>
<dbReference type="AlphaFoldDB" id="A0A1I7V259"/>
<accession>A0A1I7V259</accession>
<feature type="transmembrane region" description="Helical" evidence="1">
    <location>
        <begin position="68"/>
        <end position="92"/>
    </location>
</feature>
<feature type="transmembrane region" description="Helical" evidence="1">
    <location>
        <begin position="27"/>
        <end position="47"/>
    </location>
</feature>
<keyword evidence="2" id="KW-1185">Reference proteome</keyword>
<proteinExistence type="predicted"/>
<dbReference type="InterPro" id="IPR019423">
    <property type="entry name" value="7TM_GPCR_serpentine_rcpt_Srj"/>
</dbReference>
<evidence type="ECO:0000313" key="2">
    <source>
        <dbReference type="Proteomes" id="UP000095282"/>
    </source>
</evidence>
<organism evidence="2 3">
    <name type="scientific">Caenorhabditis tropicalis</name>
    <dbReference type="NCBI Taxonomy" id="1561998"/>
    <lineage>
        <taxon>Eukaryota</taxon>
        <taxon>Metazoa</taxon>
        <taxon>Ecdysozoa</taxon>
        <taxon>Nematoda</taxon>
        <taxon>Chromadorea</taxon>
        <taxon>Rhabditida</taxon>
        <taxon>Rhabditina</taxon>
        <taxon>Rhabditomorpha</taxon>
        <taxon>Rhabditoidea</taxon>
        <taxon>Rhabditidae</taxon>
        <taxon>Peloderinae</taxon>
        <taxon>Caenorhabditis</taxon>
    </lineage>
</organism>
<keyword evidence="1" id="KW-0812">Transmembrane</keyword>
<protein>
    <submittedName>
        <fullName evidence="3">G_PROTEIN_RECEP_F1_2 domain-containing protein</fullName>
    </submittedName>
</protein>
<keyword evidence="1" id="KW-1133">Transmembrane helix</keyword>
<dbReference type="Pfam" id="PF10319">
    <property type="entry name" value="7TM_GPCR_Srj"/>
    <property type="match status" value="1"/>
</dbReference>
<evidence type="ECO:0000256" key="1">
    <source>
        <dbReference type="SAM" id="Phobius"/>
    </source>
</evidence>